<evidence type="ECO:0000313" key="3">
    <source>
        <dbReference type="Proteomes" id="UP000325313"/>
    </source>
</evidence>
<sequence length="63" mass="7081">MVRHESISVSFQGKLNHLATDAKSCRVTKLHSLGKANKTQRGRHRKVEKVAQRNPPNHAALEL</sequence>
<dbReference type="EMBL" id="VDEP01000206">
    <property type="protein sequence ID" value="KAA1123856.1"/>
    <property type="molecule type" value="Genomic_DNA"/>
</dbReference>
<feature type="compositionally biased region" description="Basic residues" evidence="1">
    <location>
        <begin position="38"/>
        <end position="47"/>
    </location>
</feature>
<proteinExistence type="predicted"/>
<dbReference type="AlphaFoldDB" id="A0A5B0RDI4"/>
<feature type="region of interest" description="Disordered" evidence="1">
    <location>
        <begin position="31"/>
        <end position="63"/>
    </location>
</feature>
<comment type="caution">
    <text evidence="2">The sequence shown here is derived from an EMBL/GenBank/DDBJ whole genome shotgun (WGS) entry which is preliminary data.</text>
</comment>
<evidence type="ECO:0000256" key="1">
    <source>
        <dbReference type="SAM" id="MobiDB-lite"/>
    </source>
</evidence>
<evidence type="ECO:0000313" key="2">
    <source>
        <dbReference type="EMBL" id="KAA1123856.1"/>
    </source>
</evidence>
<protein>
    <submittedName>
        <fullName evidence="2">Uncharacterized protein</fullName>
    </submittedName>
</protein>
<dbReference type="Proteomes" id="UP000325313">
    <property type="component" value="Unassembled WGS sequence"/>
</dbReference>
<organism evidence="2 3">
    <name type="scientific">Puccinia graminis f. sp. tritici</name>
    <dbReference type="NCBI Taxonomy" id="56615"/>
    <lineage>
        <taxon>Eukaryota</taxon>
        <taxon>Fungi</taxon>
        <taxon>Dikarya</taxon>
        <taxon>Basidiomycota</taxon>
        <taxon>Pucciniomycotina</taxon>
        <taxon>Pucciniomycetes</taxon>
        <taxon>Pucciniales</taxon>
        <taxon>Pucciniaceae</taxon>
        <taxon>Puccinia</taxon>
    </lineage>
</organism>
<name>A0A5B0RDI4_PUCGR</name>
<gene>
    <name evidence="2" type="ORF">PGTUg99_026707</name>
</gene>
<accession>A0A5B0RDI4</accession>
<reference evidence="2 3" key="1">
    <citation type="submission" date="2019-05" db="EMBL/GenBank/DDBJ databases">
        <title>Emergence of the Ug99 lineage of the wheat stem rust pathogen through somatic hybridization.</title>
        <authorList>
            <person name="Li F."/>
            <person name="Upadhyaya N.M."/>
            <person name="Sperschneider J."/>
            <person name="Matny O."/>
            <person name="Nguyen-Phuc H."/>
            <person name="Mago R."/>
            <person name="Raley C."/>
            <person name="Miller M.E."/>
            <person name="Silverstein K.A.T."/>
            <person name="Henningsen E."/>
            <person name="Hirsch C.D."/>
            <person name="Visser B."/>
            <person name="Pretorius Z.A."/>
            <person name="Steffenson B.J."/>
            <person name="Schwessinger B."/>
            <person name="Dodds P.N."/>
            <person name="Figueroa M."/>
        </authorList>
    </citation>
    <scope>NUCLEOTIDE SEQUENCE [LARGE SCALE GENOMIC DNA]</scope>
    <source>
        <strain evidence="2 3">Ug99</strain>
    </source>
</reference>